<feature type="region of interest" description="Disordered" evidence="1">
    <location>
        <begin position="1"/>
        <end position="63"/>
    </location>
</feature>
<name>A0ABQ8GSU1_9PEZI</name>
<evidence type="ECO:0000256" key="1">
    <source>
        <dbReference type="SAM" id="MobiDB-lite"/>
    </source>
</evidence>
<keyword evidence="3" id="KW-1185">Reference proteome</keyword>
<gene>
    <name evidence="2" type="ORF">B0J12DRAFT_694471</name>
</gene>
<feature type="compositionally biased region" description="Polar residues" evidence="1">
    <location>
        <begin position="132"/>
        <end position="157"/>
    </location>
</feature>
<dbReference type="EMBL" id="JAGTJR010000002">
    <property type="protein sequence ID" value="KAH7063566.1"/>
    <property type="molecule type" value="Genomic_DNA"/>
</dbReference>
<feature type="region of interest" description="Disordered" evidence="1">
    <location>
        <begin position="132"/>
        <end position="201"/>
    </location>
</feature>
<feature type="compositionally biased region" description="Gly residues" evidence="1">
    <location>
        <begin position="180"/>
        <end position="191"/>
    </location>
</feature>
<reference evidence="2 3" key="1">
    <citation type="journal article" date="2021" name="Nat. Commun.">
        <title>Genetic determinants of endophytism in the Arabidopsis root mycobiome.</title>
        <authorList>
            <person name="Mesny F."/>
            <person name="Miyauchi S."/>
            <person name="Thiergart T."/>
            <person name="Pickel B."/>
            <person name="Atanasova L."/>
            <person name="Karlsson M."/>
            <person name="Huettel B."/>
            <person name="Barry K.W."/>
            <person name="Haridas S."/>
            <person name="Chen C."/>
            <person name="Bauer D."/>
            <person name="Andreopoulos W."/>
            <person name="Pangilinan J."/>
            <person name="LaButti K."/>
            <person name="Riley R."/>
            <person name="Lipzen A."/>
            <person name="Clum A."/>
            <person name="Drula E."/>
            <person name="Henrissat B."/>
            <person name="Kohler A."/>
            <person name="Grigoriev I.V."/>
            <person name="Martin F.M."/>
            <person name="Hacquard S."/>
        </authorList>
    </citation>
    <scope>NUCLEOTIDE SEQUENCE [LARGE SCALE GENOMIC DNA]</scope>
    <source>
        <strain evidence="2 3">MPI-SDFR-AT-0080</strain>
    </source>
</reference>
<accession>A0ABQ8GSU1</accession>
<evidence type="ECO:0000313" key="3">
    <source>
        <dbReference type="Proteomes" id="UP000774617"/>
    </source>
</evidence>
<feature type="region of interest" description="Disordered" evidence="1">
    <location>
        <begin position="82"/>
        <end position="113"/>
    </location>
</feature>
<comment type="caution">
    <text evidence="2">The sequence shown here is derived from an EMBL/GenBank/DDBJ whole genome shotgun (WGS) entry which is preliminary data.</text>
</comment>
<evidence type="ECO:0000313" key="2">
    <source>
        <dbReference type="EMBL" id="KAH7063566.1"/>
    </source>
</evidence>
<protein>
    <submittedName>
        <fullName evidence="2">Uncharacterized protein</fullName>
    </submittedName>
</protein>
<dbReference type="Proteomes" id="UP000774617">
    <property type="component" value="Unassembled WGS sequence"/>
</dbReference>
<sequence length="201" mass="21545">MKERRAIPQELCQSAHGARKGGPPGCQAAGREPKVSAVQRDGPAGEAQRRSFQGPGELQSHRPQISSCAMYAFVLKPCTESVMTPHRTSDPSQRVLATATSGSSSSSRHGQSEWNWNVGEQEAGIYMAETPVSQRTDAPKTQLSPPQQLRALQQHISRASPERCRPDQPQWYHAEDGSQGWSGGGAEGVGGLPSCTRATAS</sequence>
<proteinExistence type="predicted"/>
<organism evidence="2 3">
    <name type="scientific">Macrophomina phaseolina</name>
    <dbReference type="NCBI Taxonomy" id="35725"/>
    <lineage>
        <taxon>Eukaryota</taxon>
        <taxon>Fungi</taxon>
        <taxon>Dikarya</taxon>
        <taxon>Ascomycota</taxon>
        <taxon>Pezizomycotina</taxon>
        <taxon>Dothideomycetes</taxon>
        <taxon>Dothideomycetes incertae sedis</taxon>
        <taxon>Botryosphaeriales</taxon>
        <taxon>Botryosphaeriaceae</taxon>
        <taxon>Macrophomina</taxon>
    </lineage>
</organism>